<evidence type="ECO:0000256" key="2">
    <source>
        <dbReference type="SAM" id="Phobius"/>
    </source>
</evidence>
<evidence type="ECO:0000313" key="5">
    <source>
        <dbReference type="Proteomes" id="UP000184476"/>
    </source>
</evidence>
<dbReference type="STRING" id="112248.SAMN05444392_10720"/>
<dbReference type="InterPro" id="IPR002591">
    <property type="entry name" value="Phosphodiest/P_Trfase"/>
</dbReference>
<dbReference type="Pfam" id="PF01676">
    <property type="entry name" value="Metalloenzyme"/>
    <property type="match status" value="1"/>
</dbReference>
<dbReference type="Proteomes" id="UP000184476">
    <property type="component" value="Unassembled WGS sequence"/>
</dbReference>
<dbReference type="PANTHER" id="PTHR10151">
    <property type="entry name" value="ECTONUCLEOTIDE PYROPHOSPHATASE/PHOSPHODIESTERASE"/>
    <property type="match status" value="1"/>
</dbReference>
<dbReference type="GO" id="GO:0016787">
    <property type="term" value="F:hydrolase activity"/>
    <property type="evidence" value="ECO:0007669"/>
    <property type="project" value="UniProtKB-ARBA"/>
</dbReference>
<dbReference type="InterPro" id="IPR006124">
    <property type="entry name" value="Metalloenzyme"/>
</dbReference>
<feature type="transmembrane region" description="Helical" evidence="2">
    <location>
        <begin position="46"/>
        <end position="64"/>
    </location>
</feature>
<proteinExistence type="predicted"/>
<evidence type="ECO:0000259" key="3">
    <source>
        <dbReference type="Pfam" id="PF01676"/>
    </source>
</evidence>
<feature type="transmembrane region" description="Helical" evidence="2">
    <location>
        <begin position="71"/>
        <end position="89"/>
    </location>
</feature>
<gene>
    <name evidence="4" type="ORF">SAMN05444392_10720</name>
</gene>
<feature type="domain" description="Metalloenzyme" evidence="3">
    <location>
        <begin position="339"/>
        <end position="464"/>
    </location>
</feature>
<dbReference type="PANTHER" id="PTHR10151:SF120">
    <property type="entry name" value="BIS(5'-ADENOSYL)-TRIPHOSPHATASE"/>
    <property type="match status" value="1"/>
</dbReference>
<sequence>MKSAPTWEKVGARIWNVLNEGKPFTPVFVVGTFISFQLLFGSFHLISLLWAFFCVVPLLILYACFEFPLKLRWYLWPPLVFFIGSFGGWHLGLQLWALVLYFFFTIIFWGSIYYHWRIGIPLDNYKRFWRLVLVHSDSTSGNAQEQLPKFMLLLAVLQWFYIVNPPFSLNLSTWFYLLFLVLLFFYSVGVHHFFFHWRPAEPEQWTRELAPVPKEEKVKRVVMVVIDGCRADRLAEANTPFIDKLQGQGAVFTQMETIYPARTVVCFSSIFTGAYPRDHGITSNFVWRQGVRCESIFDQLRKKGKQGKLLAIAHLLEAFGNDVEAMSAVVPNDEIDGLTIERAKQLMDEQDWNLFAVQLIAVDQTGHSRGALYDEYLAKIEEADRHVGAFYQWLEQAGYLEDAVFILCADHGQSDGIGGHAHLDEGERYPPFLMVGKGIREGVTIDTKVNLTSITPTICYLLGVPYPDHARGQILQDALVD</sequence>
<dbReference type="GO" id="GO:0046872">
    <property type="term" value="F:metal ion binding"/>
    <property type="evidence" value="ECO:0007669"/>
    <property type="project" value="InterPro"/>
</dbReference>
<keyword evidence="2" id="KW-0812">Transmembrane</keyword>
<organism evidence="4 5">
    <name type="scientific">Seinonella peptonophila</name>
    <dbReference type="NCBI Taxonomy" id="112248"/>
    <lineage>
        <taxon>Bacteria</taxon>
        <taxon>Bacillati</taxon>
        <taxon>Bacillota</taxon>
        <taxon>Bacilli</taxon>
        <taxon>Bacillales</taxon>
        <taxon>Thermoactinomycetaceae</taxon>
        <taxon>Seinonella</taxon>
    </lineage>
</organism>
<evidence type="ECO:0000313" key="4">
    <source>
        <dbReference type="EMBL" id="SHF06542.1"/>
    </source>
</evidence>
<feature type="transmembrane region" description="Helical" evidence="2">
    <location>
        <begin position="173"/>
        <end position="195"/>
    </location>
</feature>
<evidence type="ECO:0000256" key="1">
    <source>
        <dbReference type="ARBA" id="ARBA00023235"/>
    </source>
</evidence>
<feature type="transmembrane region" description="Helical" evidence="2">
    <location>
        <begin position="95"/>
        <end position="116"/>
    </location>
</feature>
<dbReference type="EMBL" id="FQVL01000007">
    <property type="protein sequence ID" value="SHF06542.1"/>
    <property type="molecule type" value="Genomic_DNA"/>
</dbReference>
<protein>
    <submittedName>
        <fullName evidence="4">Sulfatase</fullName>
    </submittedName>
</protein>
<name>A0A1M4YM10_9BACL</name>
<dbReference type="AlphaFoldDB" id="A0A1M4YM10"/>
<dbReference type="OrthoDB" id="9779418at2"/>
<keyword evidence="1" id="KW-0413">Isomerase</keyword>
<keyword evidence="5" id="KW-1185">Reference proteome</keyword>
<dbReference type="Pfam" id="PF01663">
    <property type="entry name" value="Phosphodiest"/>
    <property type="match status" value="1"/>
</dbReference>
<dbReference type="GO" id="GO:0016853">
    <property type="term" value="F:isomerase activity"/>
    <property type="evidence" value="ECO:0007669"/>
    <property type="project" value="UniProtKB-KW"/>
</dbReference>
<keyword evidence="2" id="KW-1133">Transmembrane helix</keyword>
<reference evidence="4 5" key="1">
    <citation type="submission" date="2016-11" db="EMBL/GenBank/DDBJ databases">
        <authorList>
            <person name="Jaros S."/>
            <person name="Januszkiewicz K."/>
            <person name="Wedrychowicz H."/>
        </authorList>
    </citation>
    <scope>NUCLEOTIDE SEQUENCE [LARGE SCALE GENOMIC DNA]</scope>
    <source>
        <strain evidence="4 5">DSM 44666</strain>
    </source>
</reference>
<dbReference type="Gene3D" id="3.40.720.10">
    <property type="entry name" value="Alkaline Phosphatase, subunit A"/>
    <property type="match status" value="2"/>
</dbReference>
<accession>A0A1M4YM10</accession>
<dbReference type="SUPFAM" id="SSF53649">
    <property type="entry name" value="Alkaline phosphatase-like"/>
    <property type="match status" value="1"/>
</dbReference>
<dbReference type="RefSeq" id="WP_073155039.1">
    <property type="nucleotide sequence ID" value="NZ_FQVL01000007.1"/>
</dbReference>
<dbReference type="InterPro" id="IPR017850">
    <property type="entry name" value="Alkaline_phosphatase_core_sf"/>
</dbReference>
<keyword evidence="2" id="KW-0472">Membrane</keyword>